<feature type="binding site" evidence="3">
    <location>
        <position position="366"/>
    </location>
    <ligand>
        <name>ATP</name>
        <dbReference type="ChEBI" id="CHEBI:30616"/>
    </ligand>
</feature>
<keyword evidence="2 3" id="KW-0067">ATP-binding</keyword>
<dbReference type="EMBL" id="CAUYUJ010017528">
    <property type="protein sequence ID" value="CAK0875567.1"/>
    <property type="molecule type" value="Genomic_DNA"/>
</dbReference>
<evidence type="ECO:0000256" key="2">
    <source>
        <dbReference type="ARBA" id="ARBA00022840"/>
    </source>
</evidence>
<evidence type="ECO:0000256" key="4">
    <source>
        <dbReference type="SAM" id="MobiDB-lite"/>
    </source>
</evidence>
<evidence type="ECO:0000256" key="3">
    <source>
        <dbReference type="PROSITE-ProRule" id="PRU10141"/>
    </source>
</evidence>
<dbReference type="InterPro" id="IPR017441">
    <property type="entry name" value="Protein_kinase_ATP_BS"/>
</dbReference>
<feature type="region of interest" description="Disordered" evidence="4">
    <location>
        <begin position="279"/>
        <end position="299"/>
    </location>
</feature>
<accession>A0ABN9VRJ6</accession>
<dbReference type="InterPro" id="IPR008271">
    <property type="entry name" value="Ser/Thr_kinase_AS"/>
</dbReference>
<feature type="transmembrane region" description="Helical" evidence="5">
    <location>
        <begin position="198"/>
        <end position="219"/>
    </location>
</feature>
<dbReference type="Pfam" id="PF00069">
    <property type="entry name" value="Pkinase"/>
    <property type="match status" value="1"/>
</dbReference>
<dbReference type="InterPro" id="IPR051681">
    <property type="entry name" value="Ser/Thr_Kinases-Pseudokinases"/>
</dbReference>
<keyword evidence="5" id="KW-1133">Transmembrane helix</keyword>
<protein>
    <recommendedName>
        <fullName evidence="6">Protein kinase domain-containing protein</fullName>
    </recommendedName>
</protein>
<keyword evidence="5" id="KW-0472">Membrane</keyword>
<feature type="domain" description="Protein kinase" evidence="6">
    <location>
        <begin position="339"/>
        <end position="623"/>
    </location>
</feature>
<dbReference type="PROSITE" id="PS00107">
    <property type="entry name" value="PROTEIN_KINASE_ATP"/>
    <property type="match status" value="1"/>
</dbReference>
<dbReference type="InterPro" id="IPR000719">
    <property type="entry name" value="Prot_kinase_dom"/>
</dbReference>
<proteinExistence type="predicted"/>
<feature type="compositionally biased region" description="Basic and acidic residues" evidence="4">
    <location>
        <begin position="279"/>
        <end position="291"/>
    </location>
</feature>
<keyword evidence="8" id="KW-1185">Reference proteome</keyword>
<sequence length="835" mass="91369">MAASPDEGLGGMACCGRQWPCCRWARLDNGTDRLTLRFADPQKERGYANTHTAELCRATVRVIYAIAIAGLMWVLFVYRIWDDSENLTAEAKELSRWRILIFLGMLGSMILALGAGRLLVQRNIVSTPVLEALIVSSCICFVMLFAIFLPKHYLSRVFGYDDPEAVWLMNLCGTDGNVVLYIDCVVTALHLLMPIRWFVLVPMEVAAVLAYSVPALLLGSPTDDMVPANILGLLVLTVLAAVGRRSVEMQERAMFAGLIEEKQMRFQAEFELSRVDRGQAARAPRADDLGSERSAPVSLPPTTISAAAFESGAERASMDEIRAIGEREQWLIASCEVEILADRVLGEGGFGIVVAGLYHKNLVALKAPKEDIEMRLRLPELCNELRILRRIRHPNIASFYGACFDAALTRLCLVLEFVDGAPLRPFIRDLFRGSSRPERERHGAPDADGSASKRSPIVFDILNVLRYLHSRQPVVVHGDLKDSNVFVEERRGRSGRRSYRAKVLDFGLSRIVTVNAKSLGGTLRWMAPELCSRHKVPPDAAADCYSFGLLAYFIVTGRLPFEGESKDQVVGTLSRGQAPSLVWPAPADELARACRPVVERCIQPRPARRPAAQWISDELSAVLNQAVAGVTKAVLEALGTRAPSSESREKTSTRTTRGTAAGRGLKDFQGMGGLRQDSGTSVGSLFSGMVSKMPSVPEEAVPLPGEGMGGASAAPPDNPMSAQEQLVYREYKATPVSTQTLSLAYLMLQWNVPRPAASCCWVHGALQSLDKVRDELSRRPCNQSQQNTACGQCGDCALLLMPGQSYCEFCDDQSSRTACTASTAVATKSEEVFHV</sequence>
<keyword evidence="1 3" id="KW-0547">Nucleotide-binding</keyword>
<organism evidence="7 8">
    <name type="scientific">Prorocentrum cordatum</name>
    <dbReference type="NCBI Taxonomy" id="2364126"/>
    <lineage>
        <taxon>Eukaryota</taxon>
        <taxon>Sar</taxon>
        <taxon>Alveolata</taxon>
        <taxon>Dinophyceae</taxon>
        <taxon>Prorocentrales</taxon>
        <taxon>Prorocentraceae</taxon>
        <taxon>Prorocentrum</taxon>
    </lineage>
</organism>
<feature type="compositionally biased region" description="Low complexity" evidence="4">
    <location>
        <begin position="653"/>
        <end position="663"/>
    </location>
</feature>
<evidence type="ECO:0000256" key="1">
    <source>
        <dbReference type="ARBA" id="ARBA00022741"/>
    </source>
</evidence>
<feature type="transmembrane region" description="Helical" evidence="5">
    <location>
        <begin position="62"/>
        <end position="81"/>
    </location>
</feature>
<dbReference type="CDD" id="cd14014">
    <property type="entry name" value="STKc_PknB_like"/>
    <property type="match status" value="1"/>
</dbReference>
<dbReference type="PROSITE" id="PS50011">
    <property type="entry name" value="PROTEIN_KINASE_DOM"/>
    <property type="match status" value="1"/>
</dbReference>
<keyword evidence="5" id="KW-0812">Transmembrane</keyword>
<feature type="region of interest" description="Disordered" evidence="4">
    <location>
        <begin position="640"/>
        <end position="674"/>
    </location>
</feature>
<evidence type="ECO:0000313" key="7">
    <source>
        <dbReference type="EMBL" id="CAK0875567.1"/>
    </source>
</evidence>
<gene>
    <name evidence="7" type="ORF">PCOR1329_LOCUS60209</name>
</gene>
<feature type="transmembrane region" description="Helical" evidence="5">
    <location>
        <begin position="225"/>
        <end position="242"/>
    </location>
</feature>
<evidence type="ECO:0000313" key="8">
    <source>
        <dbReference type="Proteomes" id="UP001189429"/>
    </source>
</evidence>
<evidence type="ECO:0000259" key="6">
    <source>
        <dbReference type="PROSITE" id="PS50011"/>
    </source>
</evidence>
<feature type="transmembrane region" description="Helical" evidence="5">
    <location>
        <begin position="101"/>
        <end position="120"/>
    </location>
</feature>
<feature type="transmembrane region" description="Helical" evidence="5">
    <location>
        <begin position="132"/>
        <end position="153"/>
    </location>
</feature>
<name>A0ABN9VRJ6_9DINO</name>
<dbReference type="InterPro" id="IPR011009">
    <property type="entry name" value="Kinase-like_dom_sf"/>
</dbReference>
<dbReference type="Gene3D" id="1.10.510.10">
    <property type="entry name" value="Transferase(Phosphotransferase) domain 1"/>
    <property type="match status" value="1"/>
</dbReference>
<dbReference type="SUPFAM" id="SSF56112">
    <property type="entry name" value="Protein kinase-like (PK-like)"/>
    <property type="match status" value="1"/>
</dbReference>
<dbReference type="Proteomes" id="UP001189429">
    <property type="component" value="Unassembled WGS sequence"/>
</dbReference>
<evidence type="ECO:0000256" key="5">
    <source>
        <dbReference type="SAM" id="Phobius"/>
    </source>
</evidence>
<comment type="caution">
    <text evidence="7">The sequence shown here is derived from an EMBL/GenBank/DDBJ whole genome shotgun (WGS) entry which is preliminary data.</text>
</comment>
<dbReference type="SMART" id="SM00220">
    <property type="entry name" value="S_TKc"/>
    <property type="match status" value="1"/>
</dbReference>
<reference evidence="7" key="1">
    <citation type="submission" date="2023-10" db="EMBL/GenBank/DDBJ databases">
        <authorList>
            <person name="Chen Y."/>
            <person name="Shah S."/>
            <person name="Dougan E. K."/>
            <person name="Thang M."/>
            <person name="Chan C."/>
        </authorList>
    </citation>
    <scope>NUCLEOTIDE SEQUENCE [LARGE SCALE GENOMIC DNA]</scope>
</reference>
<dbReference type="PANTHER" id="PTHR44329">
    <property type="entry name" value="SERINE/THREONINE-PROTEIN KINASE TNNI3K-RELATED"/>
    <property type="match status" value="1"/>
</dbReference>
<dbReference type="PROSITE" id="PS00108">
    <property type="entry name" value="PROTEIN_KINASE_ST"/>
    <property type="match status" value="1"/>
</dbReference>